<feature type="region of interest" description="Disordered" evidence="2">
    <location>
        <begin position="84"/>
        <end position="113"/>
    </location>
</feature>
<keyword evidence="5" id="KW-1185">Reference proteome</keyword>
<evidence type="ECO:0000313" key="5">
    <source>
        <dbReference type="Proteomes" id="UP000766486"/>
    </source>
</evidence>
<keyword evidence="1" id="KW-0863">Zinc-finger</keyword>
<dbReference type="EMBL" id="CABFNS010000936">
    <property type="protein sequence ID" value="VUC37022.1"/>
    <property type="molecule type" value="Genomic_DNA"/>
</dbReference>
<protein>
    <recommendedName>
        <fullName evidence="3">C2H2-type domain-containing protein</fullName>
    </recommendedName>
</protein>
<evidence type="ECO:0000313" key="4">
    <source>
        <dbReference type="EMBL" id="VUC37022.1"/>
    </source>
</evidence>
<feature type="compositionally biased region" description="Polar residues" evidence="2">
    <location>
        <begin position="415"/>
        <end position="434"/>
    </location>
</feature>
<dbReference type="PROSITE" id="PS50157">
    <property type="entry name" value="ZINC_FINGER_C2H2_2"/>
    <property type="match status" value="1"/>
</dbReference>
<organism evidence="4 5">
    <name type="scientific">Bionectria ochroleuca</name>
    <name type="common">Gliocladium roseum</name>
    <dbReference type="NCBI Taxonomy" id="29856"/>
    <lineage>
        <taxon>Eukaryota</taxon>
        <taxon>Fungi</taxon>
        <taxon>Dikarya</taxon>
        <taxon>Ascomycota</taxon>
        <taxon>Pezizomycotina</taxon>
        <taxon>Sordariomycetes</taxon>
        <taxon>Hypocreomycetidae</taxon>
        <taxon>Hypocreales</taxon>
        <taxon>Bionectriaceae</taxon>
        <taxon>Clonostachys</taxon>
    </lineage>
</organism>
<reference evidence="4 5" key="1">
    <citation type="submission" date="2019-06" db="EMBL/GenBank/DDBJ databases">
        <authorList>
            <person name="Broberg M."/>
        </authorList>
    </citation>
    <scope>NUCLEOTIDE SEQUENCE [LARGE SCALE GENOMIC DNA]</scope>
</reference>
<feature type="compositionally biased region" description="Pro residues" evidence="2">
    <location>
        <begin position="365"/>
        <end position="380"/>
    </location>
</feature>
<feature type="compositionally biased region" description="Pro residues" evidence="2">
    <location>
        <begin position="500"/>
        <end position="519"/>
    </location>
</feature>
<dbReference type="InterPro" id="IPR013087">
    <property type="entry name" value="Znf_C2H2_type"/>
</dbReference>
<feature type="region of interest" description="Disordered" evidence="2">
    <location>
        <begin position="349"/>
        <end position="597"/>
    </location>
</feature>
<accession>A0ABY6UZW4</accession>
<gene>
    <name evidence="4" type="ORF">CLO192961_LOCUS462789</name>
</gene>
<evidence type="ECO:0000259" key="3">
    <source>
        <dbReference type="PROSITE" id="PS50157"/>
    </source>
</evidence>
<proteinExistence type="predicted"/>
<sequence>MRAAKQASQPFFTIINERVHRERPDGPFPCSSCGREFPLLNGLVNHNRRSKKCKGSRLDGSLIGYPFVAEHPYGSAKQRVISIPDSPPSPAKRRAVTIPDSPPPPAKPAANTSKDNFVFINSTPLKVQLRQELLDANSLENNMAFSDPAPPHDQHPMQPAGKRQRLLDVNIPDNNMMFSNPAPLQDQRAMSPAGMPQGLLGANIPENSMVFKNSAPLQDQQPMTPASMPQGLLESPMPNDAPLNAGGVTLQQGPGSLITTNLLWSSAPQSSFTASGVLAPSQEFITAQMRAPQMMADPGSPSSVLQEGPATTFDAGLVYATDHIIVPGIDQPFMPMGFETVFVKEPPKLPKNKVRRSAKTLPRAVQPPPPTRQPLPPAPAPHAQGPQVRVEPRGNGTGFVGNGNQPSTMVPAPSRDNSLYFTGTGQNDANNSPVPSAESMDCIPPASPPNAVPQAHPSSAISQGHPSSAIPQAYPSSAIPQASPSDGIPQAYPSSAIPHASPPGAIPQGPPSGATPPPAVDVSDGAGGVAPASPRPVASMNSPRIPAGQLPLPGGPSPVASMNSPRIPAGQLPLPGGPSPLASMNPPRIPAGQLPLPGGPRLGTSAVIIDLTQSPVLRPANEVAGAVQLRRSRVAKPNAPSMIIVLIQRNTCPTCKTEHPHPLEHDMKSHIRTELGYRTTVGQVIMLRGYNDSLPLAFTIDGQAYKNGLFQCPFCTARLTLVCGSHDQERAQAKCLSCKTYMAVGVTHLGAHLDLLKDPRLYVPSHHDSCPGPGAGCTCIPHYWTV</sequence>
<feature type="compositionally biased region" description="Polar residues" evidence="2">
    <location>
        <begin position="456"/>
        <end position="484"/>
    </location>
</feature>
<evidence type="ECO:0000256" key="1">
    <source>
        <dbReference type="PROSITE-ProRule" id="PRU00042"/>
    </source>
</evidence>
<dbReference type="Proteomes" id="UP000766486">
    <property type="component" value="Unassembled WGS sequence"/>
</dbReference>
<name>A0ABY6UZW4_BIOOC</name>
<feature type="compositionally biased region" description="Low complexity" evidence="2">
    <location>
        <begin position="568"/>
        <end position="583"/>
    </location>
</feature>
<feature type="domain" description="C2H2-type" evidence="3">
    <location>
        <begin position="28"/>
        <end position="48"/>
    </location>
</feature>
<keyword evidence="1" id="KW-0862">Zinc</keyword>
<comment type="caution">
    <text evidence="4">The sequence shown here is derived from an EMBL/GenBank/DDBJ whole genome shotgun (WGS) entry which is preliminary data.</text>
</comment>
<evidence type="ECO:0000256" key="2">
    <source>
        <dbReference type="SAM" id="MobiDB-lite"/>
    </source>
</evidence>
<keyword evidence="1" id="KW-0479">Metal-binding</keyword>